<feature type="region of interest" description="Disordered" evidence="1">
    <location>
        <begin position="164"/>
        <end position="186"/>
    </location>
</feature>
<accession>A0A194XDV2</accession>
<evidence type="ECO:0000256" key="1">
    <source>
        <dbReference type="SAM" id="MobiDB-lite"/>
    </source>
</evidence>
<protein>
    <submittedName>
        <fullName evidence="2">Uncharacterized protein</fullName>
    </submittedName>
</protein>
<dbReference type="InParanoid" id="A0A194XDV2"/>
<dbReference type="Proteomes" id="UP000070700">
    <property type="component" value="Unassembled WGS sequence"/>
</dbReference>
<dbReference type="KEGG" id="psco:LY89DRAFT_733040"/>
<dbReference type="GeneID" id="28829480"/>
<evidence type="ECO:0000313" key="2">
    <source>
        <dbReference type="EMBL" id="KUJ18365.1"/>
    </source>
</evidence>
<proteinExistence type="predicted"/>
<evidence type="ECO:0000313" key="3">
    <source>
        <dbReference type="Proteomes" id="UP000070700"/>
    </source>
</evidence>
<dbReference type="EMBL" id="KQ947413">
    <property type="protein sequence ID" value="KUJ18365.1"/>
    <property type="molecule type" value="Genomic_DNA"/>
</dbReference>
<feature type="region of interest" description="Disordered" evidence="1">
    <location>
        <begin position="75"/>
        <end position="106"/>
    </location>
</feature>
<dbReference type="AlphaFoldDB" id="A0A194XDV2"/>
<keyword evidence="3" id="KW-1185">Reference proteome</keyword>
<feature type="compositionally biased region" description="Acidic residues" evidence="1">
    <location>
        <begin position="177"/>
        <end position="186"/>
    </location>
</feature>
<reference evidence="2 3" key="1">
    <citation type="submission" date="2015-10" db="EMBL/GenBank/DDBJ databases">
        <title>Full genome of DAOMC 229536 Phialocephala scopiformis, a fungal endophyte of spruce producing the potent anti-insectan compound rugulosin.</title>
        <authorList>
            <consortium name="DOE Joint Genome Institute"/>
            <person name="Walker A.K."/>
            <person name="Frasz S.L."/>
            <person name="Seifert K.A."/>
            <person name="Miller J.D."/>
            <person name="Mondo S.J."/>
            <person name="Labutti K."/>
            <person name="Lipzen A."/>
            <person name="Dockter R."/>
            <person name="Kennedy M."/>
            <person name="Grigoriev I.V."/>
            <person name="Spatafora J.W."/>
        </authorList>
    </citation>
    <scope>NUCLEOTIDE SEQUENCE [LARGE SCALE GENOMIC DNA]</scope>
    <source>
        <strain evidence="2 3">CBS 120377</strain>
    </source>
</reference>
<sequence>MDRYNLKQLREDDNKRITIVGITNTVGVAQKFAQKLPNEIRTSWSGFCEAMKAEYAIESPFLWLDQYQVTTTPIYHNGDETISEPSGNKRPRESEPPAPKRKKRKTLADVFADAVEALKNDPVYGSETRPPGVVMMEELAAREAKESAGGYEAEEAARKIAEFAIQDSRASEGEAAQPEDEAFGKR</sequence>
<organism evidence="2 3">
    <name type="scientific">Mollisia scopiformis</name>
    <name type="common">Conifer needle endophyte fungus</name>
    <name type="synonym">Phialocephala scopiformis</name>
    <dbReference type="NCBI Taxonomy" id="149040"/>
    <lineage>
        <taxon>Eukaryota</taxon>
        <taxon>Fungi</taxon>
        <taxon>Dikarya</taxon>
        <taxon>Ascomycota</taxon>
        <taxon>Pezizomycotina</taxon>
        <taxon>Leotiomycetes</taxon>
        <taxon>Helotiales</taxon>
        <taxon>Mollisiaceae</taxon>
        <taxon>Mollisia</taxon>
    </lineage>
</organism>
<name>A0A194XDV2_MOLSC</name>
<gene>
    <name evidence="2" type="ORF">LY89DRAFT_733040</name>
</gene>
<dbReference type="RefSeq" id="XP_018072720.1">
    <property type="nucleotide sequence ID" value="XM_018219754.1"/>
</dbReference>